<dbReference type="AlphaFoldDB" id="A0A1C4BXV4"/>
<evidence type="ECO:0000313" key="3">
    <source>
        <dbReference type="EMBL" id="SCC11602.1"/>
    </source>
</evidence>
<evidence type="ECO:0000313" key="4">
    <source>
        <dbReference type="Proteomes" id="UP000199670"/>
    </source>
</evidence>
<evidence type="ECO:0000256" key="1">
    <source>
        <dbReference type="ARBA" id="ARBA00010116"/>
    </source>
</evidence>
<dbReference type="Gene3D" id="2.40.160.160">
    <property type="entry name" value="Inverse autotransporter, beta-domain"/>
    <property type="match status" value="1"/>
</dbReference>
<dbReference type="InterPro" id="IPR051715">
    <property type="entry name" value="Intimin-Invasin_domain"/>
</dbReference>
<evidence type="ECO:0000259" key="2">
    <source>
        <dbReference type="Pfam" id="PF11924"/>
    </source>
</evidence>
<dbReference type="FunFam" id="2.40.160.160:FF:000001">
    <property type="entry name" value="Intimin-like inverse autotransporter SinH"/>
    <property type="match status" value="1"/>
</dbReference>
<dbReference type="STRING" id="1798182.GA0061081_10646"/>
<dbReference type="GO" id="GO:0007155">
    <property type="term" value="P:cell adhesion"/>
    <property type="evidence" value="ECO:0007669"/>
    <property type="project" value="InterPro"/>
</dbReference>
<dbReference type="InterPro" id="IPR024519">
    <property type="entry name" value="IAT_beta"/>
</dbReference>
<dbReference type="PANTHER" id="PTHR39576:SF2">
    <property type="entry name" value="ATTACHING AND EFFACING PROTEIN HOMOLOG-RELATED"/>
    <property type="match status" value="1"/>
</dbReference>
<gene>
    <name evidence="3" type="ORF">GA0061081_10646</name>
</gene>
<dbReference type="PRINTS" id="PR01369">
    <property type="entry name" value="INTIMIN"/>
</dbReference>
<protein>
    <submittedName>
        <fullName evidence="3">Adhesin/invasin</fullName>
    </submittedName>
</protein>
<dbReference type="InterPro" id="IPR003535">
    <property type="entry name" value="Intimin/invasin_bac"/>
</dbReference>
<feature type="domain" description="Inverse autotransporter beta-domain" evidence="2">
    <location>
        <begin position="172"/>
        <end position="440"/>
    </location>
</feature>
<accession>A0A1C4BXV4</accession>
<comment type="similarity">
    <text evidence="1">Belongs to the intimin/invasin family.</text>
</comment>
<sequence length="892" mass="97602">MRKNLNLTIISAFVIATLGWQSAFAIGSQKPQDSVDSNKIIKLKDGSKAREMINDQQRSLYQIALLSSISVSELRAMNAGRFDKKDVVEVGERLVLPESSPLLPAIKQKSNKNDKYANLPQLGSDENYNVKKDKDTLSTQVASTLQTLASQDWKQITSSDNGGLSGHLKNRGKDYAENYVRNGAKNQVVDPARSAVQDFLGRFGTAQLQFDLSDKGTFNNVNLKLFSPWYDTEDTLIFSQMSFQEYEHNRRIGNFGVGQRWDVDDKKWLLGYNVFFDHDFQRAHNRLGVGAEAWTDYMKFAANYYHPLSDWKDSRDFDDYLERAARGFDVRFQGYLPQYPHLGGSLMYEQYYGDKVALFGKDNLQKDPRAVTVGLDYTPVPLFTIKADHKRGQDNKKATKAELTMNYRIGTPLKDQLDPDMVQSARSLKGSRYDLVDRNNYIVLEYKEKKMSVDLGLEQTQLIEGQTYPLSVSVHNAKNLQSLAWAGNMLDIDAGGGFLCATVGVCTASSWLNPPIDTNNWKIVAPSYVSANGQRLPVSTNGKYSLSLSVSDSRGKSATSNTVSFEVLPDPVMRKVGVWAVDTSGNKTVMTSQTADGLSSLTVLATLVKPKVYNGAINTFLDVDGFSDENVTNSIPETFSEFSKLWTATSNGRKIALIDGTSGNINQCPGQIACVIVKSFEKVVKDHNVSSRASTAAGLQVIGDSYALDVASNITGAVDFSISLEQYGLGKSFNSATVDFTGGSAGLLEVWNTSGVLVARSSGSLLQFDPAGPNEWRVGKEYLVKAFAADGTPIVNPYVIWSLVGSNADACLGVAPTTLPNAASNPNGPWFNVAMGTDAHYIIKGRNDSYATSGTSIPAVQGAPNNLDLRQVTSSPRACAGDQGFKLQVTVL</sequence>
<reference evidence="4" key="1">
    <citation type="submission" date="2016-08" db="EMBL/GenBank/DDBJ databases">
        <authorList>
            <person name="Varghese N."/>
            <person name="Submissions Spin"/>
        </authorList>
    </citation>
    <scope>NUCLEOTIDE SEQUENCE [LARGE SCALE GENOMIC DNA]</scope>
    <source>
        <strain evidence="4">R-53248</strain>
    </source>
</reference>
<organism evidence="3 4">
    <name type="scientific">Gilliamella bombicola</name>
    <dbReference type="NCBI Taxonomy" id="1798182"/>
    <lineage>
        <taxon>Bacteria</taxon>
        <taxon>Pseudomonadati</taxon>
        <taxon>Pseudomonadota</taxon>
        <taxon>Gammaproteobacteria</taxon>
        <taxon>Orbales</taxon>
        <taxon>Orbaceae</taxon>
        <taxon>Gilliamella</taxon>
    </lineage>
</organism>
<keyword evidence="4" id="KW-1185">Reference proteome</keyword>
<dbReference type="RefSeq" id="WP_209435383.1">
    <property type="nucleotide sequence ID" value="NZ_FMAQ01000006.1"/>
</dbReference>
<name>A0A1C4BXV4_9GAMM</name>
<dbReference type="Pfam" id="PF11924">
    <property type="entry name" value="IAT_beta"/>
    <property type="match status" value="1"/>
</dbReference>
<dbReference type="InterPro" id="IPR038177">
    <property type="entry name" value="IAT_beta_sf"/>
</dbReference>
<dbReference type="PANTHER" id="PTHR39576">
    <property type="entry name" value="ATTACHING AND EFFACING PROTEIN HOMOLOG-RELATED-RELATED"/>
    <property type="match status" value="1"/>
</dbReference>
<dbReference type="GO" id="GO:0009279">
    <property type="term" value="C:cell outer membrane"/>
    <property type="evidence" value="ECO:0007669"/>
    <property type="project" value="TreeGrafter"/>
</dbReference>
<dbReference type="Proteomes" id="UP000199670">
    <property type="component" value="Unassembled WGS sequence"/>
</dbReference>
<dbReference type="EMBL" id="FMAQ01000006">
    <property type="protein sequence ID" value="SCC11602.1"/>
    <property type="molecule type" value="Genomic_DNA"/>
</dbReference>
<proteinExistence type="inferred from homology"/>